<dbReference type="InterPro" id="IPR041698">
    <property type="entry name" value="Methyltransf_25"/>
</dbReference>
<dbReference type="InterPro" id="IPR029063">
    <property type="entry name" value="SAM-dependent_MTases_sf"/>
</dbReference>
<gene>
    <name evidence="2" type="ORF">A2928_04705</name>
</gene>
<proteinExistence type="predicted"/>
<dbReference type="GO" id="GO:0008168">
    <property type="term" value="F:methyltransferase activity"/>
    <property type="evidence" value="ECO:0007669"/>
    <property type="project" value="TreeGrafter"/>
</dbReference>
<sequence>MKNKGSRFWNKEYKHGGHLALSTEPAEDLVKFTRWLEREYGRKYLNPLASVLDLGCGNGRNVAYLVQSFGMRGAGIDVSEEAISQAKKLSSGLPIEYSVQSMADNFSFPDESQTIVLDMMTSHFLSNEERARLIPRIARVLRLGGWLFLKTFLRDEDVHAERLLRESPGSEQGSYIHPDIGVEEHVFTEEEISNSLQEFFTIHKITKSHRHKERAGAKRRSISIYAQKI</sequence>
<accession>A0A1G2NFQ7</accession>
<dbReference type="Proteomes" id="UP000176221">
    <property type="component" value="Unassembled WGS sequence"/>
</dbReference>
<organism evidence="2 3">
    <name type="scientific">Candidatus Taylorbacteria bacterium RIFCSPLOWO2_01_FULL_45_15b</name>
    <dbReference type="NCBI Taxonomy" id="1802319"/>
    <lineage>
        <taxon>Bacteria</taxon>
        <taxon>Candidatus Tayloriibacteriota</taxon>
    </lineage>
</organism>
<feature type="domain" description="Methyltransferase" evidence="1">
    <location>
        <begin position="51"/>
        <end position="145"/>
    </location>
</feature>
<evidence type="ECO:0000313" key="3">
    <source>
        <dbReference type="Proteomes" id="UP000176221"/>
    </source>
</evidence>
<dbReference type="SUPFAM" id="SSF53335">
    <property type="entry name" value="S-adenosyl-L-methionine-dependent methyltransferases"/>
    <property type="match status" value="1"/>
</dbReference>
<dbReference type="EMBL" id="MHRX01000015">
    <property type="protein sequence ID" value="OHA34172.1"/>
    <property type="molecule type" value="Genomic_DNA"/>
</dbReference>
<dbReference type="PANTHER" id="PTHR42912">
    <property type="entry name" value="METHYLTRANSFERASE"/>
    <property type="match status" value="1"/>
</dbReference>
<evidence type="ECO:0000259" key="1">
    <source>
        <dbReference type="Pfam" id="PF13649"/>
    </source>
</evidence>
<dbReference type="CDD" id="cd02440">
    <property type="entry name" value="AdoMet_MTases"/>
    <property type="match status" value="1"/>
</dbReference>
<reference evidence="2 3" key="1">
    <citation type="journal article" date="2016" name="Nat. Commun.">
        <title>Thousands of microbial genomes shed light on interconnected biogeochemical processes in an aquifer system.</title>
        <authorList>
            <person name="Anantharaman K."/>
            <person name="Brown C.T."/>
            <person name="Hug L.A."/>
            <person name="Sharon I."/>
            <person name="Castelle C.J."/>
            <person name="Probst A.J."/>
            <person name="Thomas B.C."/>
            <person name="Singh A."/>
            <person name="Wilkins M.J."/>
            <person name="Karaoz U."/>
            <person name="Brodie E.L."/>
            <person name="Williams K.H."/>
            <person name="Hubbard S.S."/>
            <person name="Banfield J.F."/>
        </authorList>
    </citation>
    <scope>NUCLEOTIDE SEQUENCE [LARGE SCALE GENOMIC DNA]</scope>
</reference>
<comment type="caution">
    <text evidence="2">The sequence shown here is derived from an EMBL/GenBank/DDBJ whole genome shotgun (WGS) entry which is preliminary data.</text>
</comment>
<dbReference type="AlphaFoldDB" id="A0A1G2NFQ7"/>
<evidence type="ECO:0000313" key="2">
    <source>
        <dbReference type="EMBL" id="OHA34172.1"/>
    </source>
</evidence>
<dbReference type="Pfam" id="PF13649">
    <property type="entry name" value="Methyltransf_25"/>
    <property type="match status" value="1"/>
</dbReference>
<dbReference type="InterPro" id="IPR050508">
    <property type="entry name" value="Methyltransf_Superfamily"/>
</dbReference>
<protein>
    <recommendedName>
        <fullName evidence="1">Methyltransferase domain-containing protein</fullName>
    </recommendedName>
</protein>
<dbReference type="Gene3D" id="3.40.50.150">
    <property type="entry name" value="Vaccinia Virus protein VP39"/>
    <property type="match status" value="1"/>
</dbReference>
<name>A0A1G2NFQ7_9BACT</name>
<dbReference type="STRING" id="1802319.A2928_04705"/>